<organism evidence="2 3">
    <name type="scientific">Stachybotrys elegans</name>
    <dbReference type="NCBI Taxonomy" id="80388"/>
    <lineage>
        <taxon>Eukaryota</taxon>
        <taxon>Fungi</taxon>
        <taxon>Dikarya</taxon>
        <taxon>Ascomycota</taxon>
        <taxon>Pezizomycotina</taxon>
        <taxon>Sordariomycetes</taxon>
        <taxon>Hypocreomycetidae</taxon>
        <taxon>Hypocreales</taxon>
        <taxon>Stachybotryaceae</taxon>
        <taxon>Stachybotrys</taxon>
    </lineage>
</organism>
<proteinExistence type="predicted"/>
<evidence type="ECO:0000256" key="1">
    <source>
        <dbReference type="SAM" id="MobiDB-lite"/>
    </source>
</evidence>
<evidence type="ECO:0000313" key="3">
    <source>
        <dbReference type="Proteomes" id="UP000813444"/>
    </source>
</evidence>
<feature type="region of interest" description="Disordered" evidence="1">
    <location>
        <begin position="19"/>
        <end position="42"/>
    </location>
</feature>
<dbReference type="AlphaFoldDB" id="A0A8K0WPH4"/>
<feature type="compositionally biased region" description="Polar residues" evidence="1">
    <location>
        <begin position="19"/>
        <end position="32"/>
    </location>
</feature>
<feature type="compositionally biased region" description="Basic and acidic residues" evidence="1">
    <location>
        <begin position="123"/>
        <end position="139"/>
    </location>
</feature>
<dbReference type="OrthoDB" id="4937910at2759"/>
<dbReference type="EMBL" id="JAGPNK010000009">
    <property type="protein sequence ID" value="KAH7313308.1"/>
    <property type="molecule type" value="Genomic_DNA"/>
</dbReference>
<comment type="caution">
    <text evidence="2">The sequence shown here is derived from an EMBL/GenBank/DDBJ whole genome shotgun (WGS) entry which is preliminary data.</text>
</comment>
<evidence type="ECO:0000313" key="2">
    <source>
        <dbReference type="EMBL" id="KAH7313308.1"/>
    </source>
</evidence>
<protein>
    <submittedName>
        <fullName evidence="2">Uncharacterized protein</fullName>
    </submittedName>
</protein>
<accession>A0A8K0WPH4</accession>
<gene>
    <name evidence="2" type="ORF">B0I35DRAFT_269815</name>
</gene>
<dbReference type="Proteomes" id="UP000813444">
    <property type="component" value="Unassembled WGS sequence"/>
</dbReference>
<name>A0A8K0WPH4_9HYPO</name>
<reference evidence="2" key="1">
    <citation type="journal article" date="2021" name="Nat. Commun.">
        <title>Genetic determinants of endophytism in the Arabidopsis root mycobiome.</title>
        <authorList>
            <person name="Mesny F."/>
            <person name="Miyauchi S."/>
            <person name="Thiergart T."/>
            <person name="Pickel B."/>
            <person name="Atanasova L."/>
            <person name="Karlsson M."/>
            <person name="Huettel B."/>
            <person name="Barry K.W."/>
            <person name="Haridas S."/>
            <person name="Chen C."/>
            <person name="Bauer D."/>
            <person name="Andreopoulos W."/>
            <person name="Pangilinan J."/>
            <person name="LaButti K."/>
            <person name="Riley R."/>
            <person name="Lipzen A."/>
            <person name="Clum A."/>
            <person name="Drula E."/>
            <person name="Henrissat B."/>
            <person name="Kohler A."/>
            <person name="Grigoriev I.V."/>
            <person name="Martin F.M."/>
            <person name="Hacquard S."/>
        </authorList>
    </citation>
    <scope>NUCLEOTIDE SEQUENCE</scope>
    <source>
        <strain evidence="2">MPI-CAGE-CH-0235</strain>
    </source>
</reference>
<keyword evidence="3" id="KW-1185">Reference proteome</keyword>
<feature type="region of interest" description="Disordered" evidence="1">
    <location>
        <begin position="79"/>
        <end position="178"/>
    </location>
</feature>
<sequence length="178" mass="19324">MPEELPFWGINKDGRFPINYSSTQTHMNNPPVTSAEERHQSSECPKLDLLNGMHGNSLARSSTFRASLEQAADDINDKYGLSRIPSSSEEPFPLSGDTSNCPAASLGRYVKPSSKHVSTDGTLPDRPKSGSYMEKKEPCVPDDSQCESSKETPVNEPNEASEEPLRPQDAAGSEVSPA</sequence>